<dbReference type="PANTHER" id="PTHR33495">
    <property type="entry name" value="ANTI-SIGMA FACTOR ANTAGONIST TM_1081-RELATED-RELATED"/>
    <property type="match status" value="1"/>
</dbReference>
<dbReference type="AlphaFoldDB" id="A0A8J3ZCM4"/>
<accession>A0A8J3ZCM4</accession>
<dbReference type="CDD" id="cd07043">
    <property type="entry name" value="STAS_anti-anti-sigma_factors"/>
    <property type="match status" value="1"/>
</dbReference>
<evidence type="ECO:0000313" key="4">
    <source>
        <dbReference type="EMBL" id="GIJ59166.1"/>
    </source>
</evidence>
<dbReference type="NCBIfam" id="TIGR00377">
    <property type="entry name" value="ant_ant_sig"/>
    <property type="match status" value="1"/>
</dbReference>
<dbReference type="PANTHER" id="PTHR33495:SF2">
    <property type="entry name" value="ANTI-SIGMA FACTOR ANTAGONIST TM_1081-RELATED"/>
    <property type="match status" value="1"/>
</dbReference>
<dbReference type="GO" id="GO:0043856">
    <property type="term" value="F:anti-sigma factor antagonist activity"/>
    <property type="evidence" value="ECO:0007669"/>
    <property type="project" value="InterPro"/>
</dbReference>
<dbReference type="EMBL" id="BOPG01000045">
    <property type="protein sequence ID" value="GIJ59166.1"/>
    <property type="molecule type" value="Genomic_DNA"/>
</dbReference>
<comment type="caution">
    <text evidence="4">The sequence shown here is derived from an EMBL/GenBank/DDBJ whole genome shotgun (WGS) entry which is preliminary data.</text>
</comment>
<evidence type="ECO:0000256" key="1">
    <source>
        <dbReference type="ARBA" id="ARBA00009013"/>
    </source>
</evidence>
<sequence length="107" mass="11627">MMAPNRDLKVTISADGTEVRVALDGDLDFQTHGQLTEALEPHTGRAKTVVLDLSRLIFCDSAGLAAIIKIFKATGSNGGLVLRDPTLRVMRLFEVTGLDRVFTIAWS</sequence>
<name>A0A8J3ZCM4_9ACTN</name>
<feature type="domain" description="STAS" evidence="3">
    <location>
        <begin position="21"/>
        <end position="107"/>
    </location>
</feature>
<dbReference type="PROSITE" id="PS50801">
    <property type="entry name" value="STAS"/>
    <property type="match status" value="1"/>
</dbReference>
<reference evidence="4" key="1">
    <citation type="submission" date="2021-01" db="EMBL/GenBank/DDBJ databases">
        <title>Whole genome shotgun sequence of Virgisporangium aurantiacum NBRC 16421.</title>
        <authorList>
            <person name="Komaki H."/>
            <person name="Tamura T."/>
        </authorList>
    </citation>
    <scope>NUCLEOTIDE SEQUENCE</scope>
    <source>
        <strain evidence="4">NBRC 16421</strain>
    </source>
</reference>
<dbReference type="Pfam" id="PF13466">
    <property type="entry name" value="STAS_2"/>
    <property type="match status" value="1"/>
</dbReference>
<dbReference type="Gene3D" id="3.30.750.24">
    <property type="entry name" value="STAS domain"/>
    <property type="match status" value="1"/>
</dbReference>
<gene>
    <name evidence="4" type="ORF">Vau01_066820</name>
</gene>
<dbReference type="InterPro" id="IPR002645">
    <property type="entry name" value="STAS_dom"/>
</dbReference>
<protein>
    <recommendedName>
        <fullName evidence="2">Anti-sigma factor antagonist</fullName>
    </recommendedName>
</protein>
<organism evidence="4 5">
    <name type="scientific">Virgisporangium aurantiacum</name>
    <dbReference type="NCBI Taxonomy" id="175570"/>
    <lineage>
        <taxon>Bacteria</taxon>
        <taxon>Bacillati</taxon>
        <taxon>Actinomycetota</taxon>
        <taxon>Actinomycetes</taxon>
        <taxon>Micromonosporales</taxon>
        <taxon>Micromonosporaceae</taxon>
        <taxon>Virgisporangium</taxon>
    </lineage>
</organism>
<comment type="similarity">
    <text evidence="1 2">Belongs to the anti-sigma-factor antagonist family.</text>
</comment>
<proteinExistence type="inferred from homology"/>
<keyword evidence="5" id="KW-1185">Reference proteome</keyword>
<dbReference type="SUPFAM" id="SSF52091">
    <property type="entry name" value="SpoIIaa-like"/>
    <property type="match status" value="1"/>
</dbReference>
<evidence type="ECO:0000259" key="3">
    <source>
        <dbReference type="PROSITE" id="PS50801"/>
    </source>
</evidence>
<dbReference type="RefSeq" id="WP_204000946.1">
    <property type="nucleotide sequence ID" value="NZ_BOPG01000045.1"/>
</dbReference>
<dbReference type="InterPro" id="IPR058548">
    <property type="entry name" value="MlaB-like_STAS"/>
</dbReference>
<dbReference type="InterPro" id="IPR036513">
    <property type="entry name" value="STAS_dom_sf"/>
</dbReference>
<dbReference type="Proteomes" id="UP000612585">
    <property type="component" value="Unassembled WGS sequence"/>
</dbReference>
<evidence type="ECO:0000256" key="2">
    <source>
        <dbReference type="RuleBase" id="RU003749"/>
    </source>
</evidence>
<dbReference type="InterPro" id="IPR003658">
    <property type="entry name" value="Anti-sigma_ant"/>
</dbReference>
<evidence type="ECO:0000313" key="5">
    <source>
        <dbReference type="Proteomes" id="UP000612585"/>
    </source>
</evidence>